<name>A0A0F5F0R0_AVIPA</name>
<accession>A0A0F5F0R0</accession>
<evidence type="ECO:0000313" key="2">
    <source>
        <dbReference type="Proteomes" id="UP000254620"/>
    </source>
</evidence>
<evidence type="ECO:0000313" key="1">
    <source>
        <dbReference type="EMBL" id="SUU97697.1"/>
    </source>
</evidence>
<gene>
    <name evidence="1" type="ORF">NCTC10926_01094</name>
</gene>
<reference evidence="1 2" key="1">
    <citation type="submission" date="2018-06" db="EMBL/GenBank/DDBJ databases">
        <authorList>
            <consortium name="Pathogen Informatics"/>
            <person name="Doyle S."/>
        </authorList>
    </citation>
    <scope>NUCLEOTIDE SEQUENCE [LARGE SCALE GENOMIC DNA]</scope>
    <source>
        <strain evidence="1 2">NCTC10926</strain>
    </source>
</reference>
<dbReference type="AlphaFoldDB" id="A0A0F5F0R0"/>
<sequence length="161" mass="19898">MKLSKYQQNIIDSNNILENETQASDLLAKYQSFCQEMKIYFDHRFWQKKLQIEKNDLFCTFIKLKWKNDLKKLEELHYIFNKSIDEKLKKDHNNYLEHKNNDDKFLSKYKKIQKKNYFEKYYIKISEYENNCSKLFLAQKEHLKNKNENLFQKIISFLNLK</sequence>
<protein>
    <submittedName>
        <fullName evidence="1">Uncharacterized protein</fullName>
    </submittedName>
</protein>
<organism evidence="1 2">
    <name type="scientific">Avibacterium paragallinarum</name>
    <name type="common">Haemophilus gallinarum</name>
    <dbReference type="NCBI Taxonomy" id="728"/>
    <lineage>
        <taxon>Bacteria</taxon>
        <taxon>Pseudomonadati</taxon>
        <taxon>Pseudomonadota</taxon>
        <taxon>Gammaproteobacteria</taxon>
        <taxon>Pasteurellales</taxon>
        <taxon>Pasteurellaceae</taxon>
        <taxon>Avibacterium</taxon>
    </lineage>
</organism>
<proteinExistence type="predicted"/>
<dbReference type="EMBL" id="UFSW01000001">
    <property type="protein sequence ID" value="SUU97697.1"/>
    <property type="molecule type" value="Genomic_DNA"/>
</dbReference>
<dbReference type="Proteomes" id="UP000254620">
    <property type="component" value="Unassembled WGS sequence"/>
</dbReference>
<dbReference type="RefSeq" id="WP_046098106.1">
    <property type="nucleotide sequence ID" value="NZ_LAEN01000027.1"/>
</dbReference>